<dbReference type="Proteomes" id="UP001374535">
    <property type="component" value="Chromosome 4"/>
</dbReference>
<reference evidence="1 2" key="1">
    <citation type="journal article" date="2023" name="Life. Sci Alliance">
        <title>Evolutionary insights into 3D genome organization and epigenetic landscape of Vigna mungo.</title>
        <authorList>
            <person name="Junaid A."/>
            <person name="Singh B."/>
            <person name="Bhatia S."/>
        </authorList>
    </citation>
    <scope>NUCLEOTIDE SEQUENCE [LARGE SCALE GENOMIC DNA]</scope>
    <source>
        <strain evidence="1">Urdbean</strain>
    </source>
</reference>
<dbReference type="AlphaFoldDB" id="A0AAQ3NSQ8"/>
<evidence type="ECO:0000313" key="2">
    <source>
        <dbReference type="Proteomes" id="UP001374535"/>
    </source>
</evidence>
<gene>
    <name evidence="1" type="ORF">V8G54_012691</name>
</gene>
<keyword evidence="2" id="KW-1185">Reference proteome</keyword>
<accession>A0AAQ3NSQ8</accession>
<protein>
    <submittedName>
        <fullName evidence="1">Uncharacterized protein</fullName>
    </submittedName>
</protein>
<evidence type="ECO:0000313" key="1">
    <source>
        <dbReference type="EMBL" id="WVZ15125.1"/>
    </source>
</evidence>
<proteinExistence type="predicted"/>
<dbReference type="EMBL" id="CP144697">
    <property type="protein sequence ID" value="WVZ15125.1"/>
    <property type="molecule type" value="Genomic_DNA"/>
</dbReference>
<sequence>MAGTNCSVDDGECRIQKVNDAVFLRHFTYLEEFHDSKVRGHAGTTKTIARILISVLGFVEPLCCGFENLACWHRARTFTSGVIECCCCWHRARTFTGGVIECCCYWHRARTFTGIESLSSFVKHSEEVFILCEDSEEVFIPCGLQGNVNSRLRLTTGCRISVI</sequence>
<organism evidence="1 2">
    <name type="scientific">Vigna mungo</name>
    <name type="common">Black gram</name>
    <name type="synonym">Phaseolus mungo</name>
    <dbReference type="NCBI Taxonomy" id="3915"/>
    <lineage>
        <taxon>Eukaryota</taxon>
        <taxon>Viridiplantae</taxon>
        <taxon>Streptophyta</taxon>
        <taxon>Embryophyta</taxon>
        <taxon>Tracheophyta</taxon>
        <taxon>Spermatophyta</taxon>
        <taxon>Magnoliopsida</taxon>
        <taxon>eudicotyledons</taxon>
        <taxon>Gunneridae</taxon>
        <taxon>Pentapetalae</taxon>
        <taxon>rosids</taxon>
        <taxon>fabids</taxon>
        <taxon>Fabales</taxon>
        <taxon>Fabaceae</taxon>
        <taxon>Papilionoideae</taxon>
        <taxon>50 kb inversion clade</taxon>
        <taxon>NPAAA clade</taxon>
        <taxon>indigoferoid/millettioid clade</taxon>
        <taxon>Phaseoleae</taxon>
        <taxon>Vigna</taxon>
    </lineage>
</organism>
<name>A0AAQ3NSQ8_VIGMU</name>